<sequence>MVLFLCFDRGMIVACLKVKSLSTPIGSNYMHASLFTRFQDLSLGVCSKSHFTSWNLFMKLYWT</sequence>
<proteinExistence type="predicted"/>
<dbReference type="AlphaFoldDB" id="A0A0A9AR44"/>
<reference evidence="1" key="2">
    <citation type="journal article" date="2015" name="Data Brief">
        <title>Shoot transcriptome of the giant reed, Arundo donax.</title>
        <authorList>
            <person name="Barrero R.A."/>
            <person name="Guerrero F.D."/>
            <person name="Moolhuijzen P."/>
            <person name="Goolsby J.A."/>
            <person name="Tidwell J."/>
            <person name="Bellgard S.E."/>
            <person name="Bellgard M.I."/>
        </authorList>
    </citation>
    <scope>NUCLEOTIDE SEQUENCE</scope>
    <source>
        <tissue evidence="1">Shoot tissue taken approximately 20 cm above the soil surface</tissue>
    </source>
</reference>
<reference evidence="1" key="1">
    <citation type="submission" date="2014-09" db="EMBL/GenBank/DDBJ databases">
        <authorList>
            <person name="Magalhaes I.L.F."/>
            <person name="Oliveira U."/>
            <person name="Santos F.R."/>
            <person name="Vidigal T.H.D.A."/>
            <person name="Brescovit A.D."/>
            <person name="Santos A.J."/>
        </authorList>
    </citation>
    <scope>NUCLEOTIDE SEQUENCE</scope>
    <source>
        <tissue evidence="1">Shoot tissue taken approximately 20 cm above the soil surface</tissue>
    </source>
</reference>
<accession>A0A0A9AR44</accession>
<name>A0A0A9AR44_ARUDO</name>
<evidence type="ECO:0000313" key="1">
    <source>
        <dbReference type="EMBL" id="JAD54209.1"/>
    </source>
</evidence>
<dbReference type="EMBL" id="GBRH01243686">
    <property type="protein sequence ID" value="JAD54209.1"/>
    <property type="molecule type" value="Transcribed_RNA"/>
</dbReference>
<protein>
    <submittedName>
        <fullName evidence="1">Uncharacterized protein</fullName>
    </submittedName>
</protein>
<organism evidence="1">
    <name type="scientific">Arundo donax</name>
    <name type="common">Giant reed</name>
    <name type="synonym">Donax arundinaceus</name>
    <dbReference type="NCBI Taxonomy" id="35708"/>
    <lineage>
        <taxon>Eukaryota</taxon>
        <taxon>Viridiplantae</taxon>
        <taxon>Streptophyta</taxon>
        <taxon>Embryophyta</taxon>
        <taxon>Tracheophyta</taxon>
        <taxon>Spermatophyta</taxon>
        <taxon>Magnoliopsida</taxon>
        <taxon>Liliopsida</taxon>
        <taxon>Poales</taxon>
        <taxon>Poaceae</taxon>
        <taxon>PACMAD clade</taxon>
        <taxon>Arundinoideae</taxon>
        <taxon>Arundineae</taxon>
        <taxon>Arundo</taxon>
    </lineage>
</organism>